<dbReference type="GO" id="GO:0051537">
    <property type="term" value="F:2 iron, 2 sulfur cluster binding"/>
    <property type="evidence" value="ECO:0007669"/>
    <property type="project" value="UniProtKB-KW"/>
</dbReference>
<dbReference type="InterPro" id="IPR036922">
    <property type="entry name" value="Rieske_2Fe-2S_sf"/>
</dbReference>
<evidence type="ECO:0000256" key="7">
    <source>
        <dbReference type="ARBA" id="ARBA00023136"/>
    </source>
</evidence>
<evidence type="ECO:0000256" key="1">
    <source>
        <dbReference type="ARBA" id="ARBA00022692"/>
    </source>
</evidence>
<evidence type="ECO:0000313" key="13">
    <source>
        <dbReference type="Proteomes" id="UP000092884"/>
    </source>
</evidence>
<evidence type="ECO:0000256" key="10">
    <source>
        <dbReference type="SAM" id="Phobius"/>
    </source>
</evidence>
<dbReference type="InterPro" id="IPR006311">
    <property type="entry name" value="TAT_signal"/>
</dbReference>
<dbReference type="EMBL" id="CP016503">
    <property type="protein sequence ID" value="ANV97741.1"/>
    <property type="molecule type" value="Genomic_DNA"/>
</dbReference>
<dbReference type="GO" id="GO:0008121">
    <property type="term" value="F:quinol-cytochrome-c reductase activity"/>
    <property type="evidence" value="ECO:0007669"/>
    <property type="project" value="InterPro"/>
</dbReference>
<evidence type="ECO:0000256" key="4">
    <source>
        <dbReference type="ARBA" id="ARBA00022989"/>
    </source>
</evidence>
<dbReference type="KEGG" id="het:BBW65_02485"/>
<accession>A0A1B1U4S5</accession>
<name>A0A1B1U4S5_9HELI</name>
<keyword evidence="5" id="KW-0408">Iron</keyword>
<evidence type="ECO:0000256" key="6">
    <source>
        <dbReference type="ARBA" id="ARBA00023014"/>
    </source>
</evidence>
<evidence type="ECO:0000256" key="5">
    <source>
        <dbReference type="ARBA" id="ARBA00023004"/>
    </source>
</evidence>
<evidence type="ECO:0000256" key="3">
    <source>
        <dbReference type="ARBA" id="ARBA00022723"/>
    </source>
</evidence>
<keyword evidence="2" id="KW-0001">2Fe-2S</keyword>
<dbReference type="InterPro" id="IPR017941">
    <property type="entry name" value="Rieske_2Fe-2S"/>
</dbReference>
<sequence>MSENQRRDFIGMALGGGVAFGAVASLIAMKKTWDPLPSVVSAGFTTVDISALQEGEIMTVEWRKKPVYILRMAKDDPDAEKFLGKRNIKIGDAIYTIGVQICTHLGCIPGYESSKKEFLCACHGGRFNSSGINEPGTPPPVPMEIPPFKLIDGGKKLLLGEAGEEYQQLAIKGGK</sequence>
<evidence type="ECO:0000256" key="9">
    <source>
        <dbReference type="RuleBase" id="RU004497"/>
    </source>
</evidence>
<dbReference type="STRING" id="222136.BBW65_02485"/>
<dbReference type="GO" id="GO:0046872">
    <property type="term" value="F:metal ion binding"/>
    <property type="evidence" value="ECO:0007669"/>
    <property type="project" value="UniProtKB-KW"/>
</dbReference>
<evidence type="ECO:0000256" key="8">
    <source>
        <dbReference type="ARBA" id="ARBA00023157"/>
    </source>
</evidence>
<comment type="subunit">
    <text evidence="9">The main subunits of complex b-c1 are: cytochrome b, cytochrome c1 and the Rieske protein.</text>
</comment>
<dbReference type="InterPro" id="IPR006317">
    <property type="entry name" value="Ubiquinol_cyt_c_Rdtase_Fe-S-su"/>
</dbReference>
<keyword evidence="13" id="KW-1185">Reference proteome</keyword>
<keyword evidence="7 10" id="KW-0472">Membrane</keyword>
<dbReference type="OrthoDB" id="9767869at2"/>
<evidence type="ECO:0000256" key="2">
    <source>
        <dbReference type="ARBA" id="ARBA00022714"/>
    </source>
</evidence>
<keyword evidence="4 10" id="KW-1133">Transmembrane helix</keyword>
<protein>
    <submittedName>
        <fullName evidence="12">Ubiquinol-cytochrome c reductase iron-sulfur subunit</fullName>
    </submittedName>
</protein>
<proteinExistence type="predicted"/>
<dbReference type="Gene3D" id="2.102.10.10">
    <property type="entry name" value="Rieske [2Fe-2S] iron-sulphur domain"/>
    <property type="match status" value="1"/>
</dbReference>
<dbReference type="AlphaFoldDB" id="A0A1B1U4S5"/>
<reference evidence="13" key="1">
    <citation type="submission" date="2016-07" db="EMBL/GenBank/DDBJ databases">
        <authorList>
            <person name="Florea S."/>
            <person name="Webb J.S."/>
            <person name="Jaromczyk J."/>
            <person name="Schardl C.L."/>
        </authorList>
    </citation>
    <scope>NUCLEOTIDE SEQUENCE [LARGE SCALE GENOMIC DNA]</scope>
    <source>
        <strain evidence="13">MIT 01-6242</strain>
    </source>
</reference>
<dbReference type="PANTHER" id="PTHR10134">
    <property type="entry name" value="CYTOCHROME B-C1 COMPLEX SUBUNIT RIESKE, MITOCHONDRIAL"/>
    <property type="match status" value="1"/>
</dbReference>
<dbReference type="Pfam" id="PF00355">
    <property type="entry name" value="Rieske"/>
    <property type="match status" value="1"/>
</dbReference>
<keyword evidence="6" id="KW-0411">Iron-sulfur</keyword>
<dbReference type="InterPro" id="IPR014349">
    <property type="entry name" value="Rieske_Fe-S_prot"/>
</dbReference>
<dbReference type="Proteomes" id="UP000092884">
    <property type="component" value="Chromosome"/>
</dbReference>
<keyword evidence="3" id="KW-0479">Metal-binding</keyword>
<keyword evidence="8" id="KW-1015">Disulfide bond</keyword>
<feature type="transmembrane region" description="Helical" evidence="10">
    <location>
        <begin position="9"/>
        <end position="29"/>
    </location>
</feature>
<evidence type="ECO:0000259" key="11">
    <source>
        <dbReference type="PROSITE" id="PS51296"/>
    </source>
</evidence>
<dbReference type="RefSeq" id="WP_066339238.1">
    <property type="nucleotide sequence ID" value="NZ_CP016503.1"/>
</dbReference>
<dbReference type="PROSITE" id="PS51296">
    <property type="entry name" value="RIESKE"/>
    <property type="match status" value="1"/>
</dbReference>
<gene>
    <name evidence="12" type="ORF">BBW65_02485</name>
</gene>
<organism evidence="12 13">
    <name type="scientific">Helicobacter enhydrae</name>
    <dbReference type="NCBI Taxonomy" id="222136"/>
    <lineage>
        <taxon>Bacteria</taxon>
        <taxon>Pseudomonadati</taxon>
        <taxon>Campylobacterota</taxon>
        <taxon>Epsilonproteobacteria</taxon>
        <taxon>Campylobacterales</taxon>
        <taxon>Helicobacteraceae</taxon>
        <taxon>Helicobacter</taxon>
    </lineage>
</organism>
<feature type="domain" description="Rieske" evidence="11">
    <location>
        <begin position="64"/>
        <end position="157"/>
    </location>
</feature>
<dbReference type="PROSITE" id="PS51318">
    <property type="entry name" value="TAT"/>
    <property type="match status" value="1"/>
</dbReference>
<dbReference type="SUPFAM" id="SSF50022">
    <property type="entry name" value="ISP domain"/>
    <property type="match status" value="1"/>
</dbReference>
<evidence type="ECO:0000313" key="12">
    <source>
        <dbReference type="EMBL" id="ANV97741.1"/>
    </source>
</evidence>
<dbReference type="NCBIfam" id="TIGR01416">
    <property type="entry name" value="Rieske_proteo"/>
    <property type="match status" value="1"/>
</dbReference>
<keyword evidence="1 10" id="KW-0812">Transmembrane</keyword>